<evidence type="ECO:0000313" key="2">
    <source>
        <dbReference type="EMBL" id="QBI56866.1"/>
    </source>
</evidence>
<protein>
    <submittedName>
        <fullName evidence="2">Uncharacterized protein</fullName>
    </submittedName>
</protein>
<evidence type="ECO:0000313" key="3">
    <source>
        <dbReference type="Proteomes" id="UP000292235"/>
    </source>
</evidence>
<sequence>MKLKFDPNYSVSVGDALAPYAQPLMAAARTGKRMRLMIVGELAPGERTEPAPGQDKEPALKLVLVSGEVAAPDQEDTVRQVQRALYLERTAQGTLDEEGQVVLPKQVLDAAGDHVALVALAKLRAGVDVWAKEARKAVHNQLSAQEMWLEMQRQADGLSKLLDEDPETDDGGEAEGGQD</sequence>
<geneLocation type="plasmid" evidence="3">
    <name>phim2</name>
</geneLocation>
<name>A0A4P6Q7T5_9ACTN</name>
<accession>A0A4P6Q7T5</accession>
<keyword evidence="3" id="KW-1185">Reference proteome</keyword>
<dbReference type="AlphaFoldDB" id="A0A4P6Q7T5"/>
<dbReference type="KEGG" id="strr:EKD16_25630"/>
<dbReference type="RefSeq" id="WP_131103024.1">
    <property type="nucleotide sequence ID" value="NZ_CP036456.1"/>
</dbReference>
<dbReference type="OrthoDB" id="4269838at2"/>
<evidence type="ECO:0000256" key="1">
    <source>
        <dbReference type="SAM" id="MobiDB-lite"/>
    </source>
</evidence>
<feature type="region of interest" description="Disordered" evidence="1">
    <location>
        <begin position="156"/>
        <end position="179"/>
    </location>
</feature>
<reference evidence="2 3" key="1">
    <citation type="submission" date="2019-02" db="EMBL/GenBank/DDBJ databases">
        <authorList>
            <person name="Khodamoradi S."/>
            <person name="Hahnke R.L."/>
            <person name="Kaempfer P."/>
            <person name="Schumann P."/>
            <person name="Rohde M."/>
            <person name="Steinert M."/>
            <person name="Luzhetskyy A."/>
            <person name="Wink J."/>
            <person name="Ruckert C."/>
        </authorList>
    </citation>
    <scope>NUCLEOTIDE SEQUENCE [LARGE SCALE GENOMIC DNA]</scope>
    <source>
        <strain evidence="2 3">M2</strain>
        <plasmid evidence="3">phim2</plasmid>
    </source>
</reference>
<keyword evidence="2" id="KW-0614">Plasmid</keyword>
<dbReference type="GeneID" id="39493913"/>
<dbReference type="EMBL" id="CP036456">
    <property type="protein sequence ID" value="QBI56866.1"/>
    <property type="molecule type" value="Genomic_DNA"/>
</dbReference>
<gene>
    <name evidence="2" type="ORF">EKD16_25630</name>
</gene>
<feature type="compositionally biased region" description="Acidic residues" evidence="1">
    <location>
        <begin position="164"/>
        <end position="179"/>
    </location>
</feature>
<organism evidence="2 3">
    <name type="scientific">Streptomonospora litoralis</name>
    <dbReference type="NCBI Taxonomy" id="2498135"/>
    <lineage>
        <taxon>Bacteria</taxon>
        <taxon>Bacillati</taxon>
        <taxon>Actinomycetota</taxon>
        <taxon>Actinomycetes</taxon>
        <taxon>Streptosporangiales</taxon>
        <taxon>Nocardiopsidaceae</taxon>
        <taxon>Streptomonospora</taxon>
    </lineage>
</organism>
<proteinExistence type="predicted"/>
<dbReference type="Proteomes" id="UP000292235">
    <property type="component" value="Plasmid phiM2"/>
</dbReference>